<dbReference type="AlphaFoldDB" id="A0A2P2QSQ8"/>
<reference evidence="1" key="1">
    <citation type="submission" date="2018-02" db="EMBL/GenBank/DDBJ databases">
        <title>Rhizophora mucronata_Transcriptome.</title>
        <authorList>
            <person name="Meera S.P."/>
            <person name="Sreeshan A."/>
            <person name="Augustine A."/>
        </authorList>
    </citation>
    <scope>NUCLEOTIDE SEQUENCE</scope>
    <source>
        <tissue evidence="1">Leaf</tissue>
    </source>
</reference>
<organism evidence="1">
    <name type="scientific">Rhizophora mucronata</name>
    <name type="common">Asiatic mangrove</name>
    <dbReference type="NCBI Taxonomy" id="61149"/>
    <lineage>
        <taxon>Eukaryota</taxon>
        <taxon>Viridiplantae</taxon>
        <taxon>Streptophyta</taxon>
        <taxon>Embryophyta</taxon>
        <taxon>Tracheophyta</taxon>
        <taxon>Spermatophyta</taxon>
        <taxon>Magnoliopsida</taxon>
        <taxon>eudicotyledons</taxon>
        <taxon>Gunneridae</taxon>
        <taxon>Pentapetalae</taxon>
        <taxon>rosids</taxon>
        <taxon>fabids</taxon>
        <taxon>Malpighiales</taxon>
        <taxon>Rhizophoraceae</taxon>
        <taxon>Rhizophora</taxon>
    </lineage>
</organism>
<protein>
    <submittedName>
        <fullName evidence="1">Uncharacterized protein</fullName>
    </submittedName>
</protein>
<proteinExistence type="predicted"/>
<dbReference type="EMBL" id="GGEC01089539">
    <property type="protein sequence ID" value="MBX70023.1"/>
    <property type="molecule type" value="Transcribed_RNA"/>
</dbReference>
<name>A0A2P2QSQ8_RHIMU</name>
<evidence type="ECO:0000313" key="1">
    <source>
        <dbReference type="EMBL" id="MBX70023.1"/>
    </source>
</evidence>
<sequence>MTEEEAKPPLKRIPEVVLKRRKQKEDSLALTRKTQLELGKYGGKKRKKVEDNIKRPELFV</sequence>
<accession>A0A2P2QSQ8</accession>